<dbReference type="AlphaFoldDB" id="A0A1G7QMP5"/>
<dbReference type="RefSeq" id="WP_092155102.1">
    <property type="nucleotide sequence ID" value="NZ_FNBX01000022.1"/>
</dbReference>
<name>A0A1G7QMP5_9BACT</name>
<dbReference type="Proteomes" id="UP000199355">
    <property type="component" value="Unassembled WGS sequence"/>
</dbReference>
<reference evidence="2" key="1">
    <citation type="submission" date="2016-10" db="EMBL/GenBank/DDBJ databases">
        <authorList>
            <person name="Varghese N."/>
            <person name="Submissions S."/>
        </authorList>
    </citation>
    <scope>NUCLEOTIDE SEQUENCE [LARGE SCALE GENOMIC DNA]</scope>
    <source>
        <strain evidence="2">KHC7</strain>
    </source>
</reference>
<dbReference type="OrthoDB" id="5471998at2"/>
<dbReference type="EMBL" id="FNBX01000022">
    <property type="protein sequence ID" value="SDF98910.1"/>
    <property type="molecule type" value="Genomic_DNA"/>
</dbReference>
<keyword evidence="2" id="KW-1185">Reference proteome</keyword>
<gene>
    <name evidence="1" type="ORF">SAMN05192586_1229</name>
</gene>
<evidence type="ECO:0000313" key="1">
    <source>
        <dbReference type="EMBL" id="SDF98910.1"/>
    </source>
</evidence>
<organism evidence="1 2">
    <name type="scientific">Desulfovibrio legallii</name>
    <dbReference type="NCBI Taxonomy" id="571438"/>
    <lineage>
        <taxon>Bacteria</taxon>
        <taxon>Pseudomonadati</taxon>
        <taxon>Thermodesulfobacteriota</taxon>
        <taxon>Desulfovibrionia</taxon>
        <taxon>Desulfovibrionales</taxon>
        <taxon>Desulfovibrionaceae</taxon>
        <taxon>Desulfovibrio</taxon>
    </lineage>
</organism>
<sequence>MGKALQIRVTAVTWNEDLLEQLWPQLTELAFSVPIKHEKHGVLEMVRALDEGLQFLPWSEARRAALGPGIREAARIKTALEAALADWQPREANALSDKLEDVLDSLEQAFVA</sequence>
<proteinExistence type="predicted"/>
<accession>A0A1G7QMP5</accession>
<protein>
    <submittedName>
        <fullName evidence="1">Uncharacterized protein</fullName>
    </submittedName>
</protein>
<dbReference type="STRING" id="571438.SAMN05192586_1229"/>
<evidence type="ECO:0000313" key="2">
    <source>
        <dbReference type="Proteomes" id="UP000199355"/>
    </source>
</evidence>